<keyword evidence="3" id="KW-1185">Reference proteome</keyword>
<proteinExistence type="predicted"/>
<organism evidence="2 3">
    <name type="scientific">Racocetra fulgida</name>
    <dbReference type="NCBI Taxonomy" id="60492"/>
    <lineage>
        <taxon>Eukaryota</taxon>
        <taxon>Fungi</taxon>
        <taxon>Fungi incertae sedis</taxon>
        <taxon>Mucoromycota</taxon>
        <taxon>Glomeromycotina</taxon>
        <taxon>Glomeromycetes</taxon>
        <taxon>Diversisporales</taxon>
        <taxon>Gigasporaceae</taxon>
        <taxon>Racocetra</taxon>
    </lineage>
</organism>
<dbReference type="AlphaFoldDB" id="A0A9N9A488"/>
<evidence type="ECO:0000256" key="1">
    <source>
        <dbReference type="SAM" id="MobiDB-lite"/>
    </source>
</evidence>
<feature type="region of interest" description="Disordered" evidence="1">
    <location>
        <begin position="45"/>
        <end position="73"/>
    </location>
</feature>
<evidence type="ECO:0000313" key="3">
    <source>
        <dbReference type="Proteomes" id="UP000789396"/>
    </source>
</evidence>
<evidence type="ECO:0000313" key="2">
    <source>
        <dbReference type="EMBL" id="CAG8517293.1"/>
    </source>
</evidence>
<protein>
    <submittedName>
        <fullName evidence="2">9123_t:CDS:1</fullName>
    </submittedName>
</protein>
<dbReference type="Proteomes" id="UP000789396">
    <property type="component" value="Unassembled WGS sequence"/>
</dbReference>
<reference evidence="2" key="1">
    <citation type="submission" date="2021-06" db="EMBL/GenBank/DDBJ databases">
        <authorList>
            <person name="Kallberg Y."/>
            <person name="Tangrot J."/>
            <person name="Rosling A."/>
        </authorList>
    </citation>
    <scope>NUCLEOTIDE SEQUENCE</scope>
    <source>
        <strain evidence="2">IN212</strain>
    </source>
</reference>
<name>A0A9N9A488_9GLOM</name>
<dbReference type="EMBL" id="CAJVPZ010002662">
    <property type="protein sequence ID" value="CAG8517293.1"/>
    <property type="molecule type" value="Genomic_DNA"/>
</dbReference>
<comment type="caution">
    <text evidence="2">The sequence shown here is derived from an EMBL/GenBank/DDBJ whole genome shotgun (WGS) entry which is preliminary data.</text>
</comment>
<gene>
    <name evidence="2" type="ORF">RFULGI_LOCUS3183</name>
</gene>
<feature type="non-terminal residue" evidence="2">
    <location>
        <position position="1"/>
    </location>
</feature>
<sequence>MCQTNQFGLKNIQELITDLDDLFDNTNTDIISLMKDNSLSRSTILNQDLDPDNENQETVNYNNSDPDKESQET</sequence>
<accession>A0A9N9A488</accession>